<accession>A0A1M6L8W4</accession>
<dbReference type="CDD" id="cd01335">
    <property type="entry name" value="Radical_SAM"/>
    <property type="match status" value="1"/>
</dbReference>
<evidence type="ECO:0000256" key="3">
    <source>
        <dbReference type="ARBA" id="ARBA00023004"/>
    </source>
</evidence>
<dbReference type="InterPro" id="IPR058240">
    <property type="entry name" value="rSAM_sf"/>
</dbReference>
<organism evidence="6 7">
    <name type="scientific">Anaerobranca californiensis DSM 14826</name>
    <dbReference type="NCBI Taxonomy" id="1120989"/>
    <lineage>
        <taxon>Bacteria</taxon>
        <taxon>Bacillati</taxon>
        <taxon>Bacillota</taxon>
        <taxon>Clostridia</taxon>
        <taxon>Eubacteriales</taxon>
        <taxon>Proteinivoracaceae</taxon>
        <taxon>Anaerobranca</taxon>
    </lineage>
</organism>
<feature type="domain" description="Elp3/MiaA/NifB-like radical SAM core" evidence="5">
    <location>
        <begin position="46"/>
        <end position="237"/>
    </location>
</feature>
<protein>
    <recommendedName>
        <fullName evidence="5">Elp3/MiaA/NifB-like radical SAM core domain-containing protein</fullName>
    </recommendedName>
</protein>
<evidence type="ECO:0000313" key="6">
    <source>
        <dbReference type="EMBL" id="SHJ67584.1"/>
    </source>
</evidence>
<dbReference type="GO" id="GO:0003824">
    <property type="term" value="F:catalytic activity"/>
    <property type="evidence" value="ECO:0007669"/>
    <property type="project" value="InterPro"/>
</dbReference>
<dbReference type="SFLD" id="SFLDG01113">
    <property type="entry name" value="Uncharacterised_Radical_SAM_Su"/>
    <property type="match status" value="1"/>
</dbReference>
<dbReference type="InterPro" id="IPR006638">
    <property type="entry name" value="Elp3/MiaA/NifB-like_rSAM"/>
</dbReference>
<keyword evidence="7" id="KW-1185">Reference proteome</keyword>
<dbReference type="SFLD" id="SFLDS00029">
    <property type="entry name" value="Radical_SAM"/>
    <property type="match status" value="1"/>
</dbReference>
<dbReference type="PANTHER" id="PTHR43288:SF2">
    <property type="entry name" value="RADICAL SAM CORE DOMAIN-CONTAINING PROTEIN"/>
    <property type="match status" value="1"/>
</dbReference>
<dbReference type="PANTHER" id="PTHR43288">
    <property type="entry name" value="BIOTIN SYNTHASE-RELATED PROTEIN, RADICAL SAM SUPERFAMILY"/>
    <property type="match status" value="1"/>
</dbReference>
<dbReference type="STRING" id="1120989.SAMN02745227_00416"/>
<keyword evidence="3" id="KW-0408">Iron</keyword>
<dbReference type="SUPFAM" id="SSF102114">
    <property type="entry name" value="Radical SAM enzymes"/>
    <property type="match status" value="1"/>
</dbReference>
<gene>
    <name evidence="6" type="ORF">SAMN02745227_00416</name>
</gene>
<reference evidence="7" key="1">
    <citation type="submission" date="2016-11" db="EMBL/GenBank/DDBJ databases">
        <authorList>
            <person name="Varghese N."/>
            <person name="Submissions S."/>
        </authorList>
    </citation>
    <scope>NUCLEOTIDE SEQUENCE [LARGE SCALE GENOMIC DNA]</scope>
    <source>
        <strain evidence="7">DSM 14826</strain>
    </source>
</reference>
<proteinExistence type="predicted"/>
<evidence type="ECO:0000256" key="4">
    <source>
        <dbReference type="ARBA" id="ARBA00023014"/>
    </source>
</evidence>
<name>A0A1M6L8W4_9FIRM</name>
<evidence type="ECO:0000259" key="5">
    <source>
        <dbReference type="SMART" id="SM00729"/>
    </source>
</evidence>
<dbReference type="GO" id="GO:0051536">
    <property type="term" value="F:iron-sulfur cluster binding"/>
    <property type="evidence" value="ECO:0007669"/>
    <property type="project" value="UniProtKB-KW"/>
</dbReference>
<dbReference type="InterPro" id="IPR007197">
    <property type="entry name" value="rSAM"/>
</dbReference>
<dbReference type="InterPro" id="IPR013785">
    <property type="entry name" value="Aldolase_TIM"/>
</dbReference>
<evidence type="ECO:0000256" key="1">
    <source>
        <dbReference type="ARBA" id="ARBA00022691"/>
    </source>
</evidence>
<dbReference type="AlphaFoldDB" id="A0A1M6L8W4"/>
<dbReference type="GO" id="GO:0046872">
    <property type="term" value="F:metal ion binding"/>
    <property type="evidence" value="ECO:0007669"/>
    <property type="project" value="UniProtKB-KW"/>
</dbReference>
<keyword evidence="4" id="KW-0411">Iron-sulfur</keyword>
<keyword evidence="2" id="KW-0479">Metal-binding</keyword>
<sequence>MEQLETLLSAVPSISIDNSLKTKLREALKVRHNNFPKEIQFDYPNRTLPVTLTGSDCSLKCAHCGGHYLKGMKPLKELKDRENFSSCLISGGCSVDGKVPILAFADELTKIKKEKAINLHSGLVDEEGAKRLASIADVVSFDFIYHDEVIKRVYKLDKTKEDYVNSYSALKKHLKVVPHICIGLYKGEIFWEYQALEKLKELGVDALSFIVFVPTKGTEFANEKPPSPLEVIDVIIKARLLFPTTPIYLGCMRPKGSYRNILDPLAVLSGVNKLVIPAPKGREMAEKLGLTIKRGSECCGLD</sequence>
<dbReference type="SMART" id="SM00729">
    <property type="entry name" value="Elp3"/>
    <property type="match status" value="1"/>
</dbReference>
<evidence type="ECO:0000313" key="7">
    <source>
        <dbReference type="Proteomes" id="UP000243547"/>
    </source>
</evidence>
<evidence type="ECO:0000256" key="2">
    <source>
        <dbReference type="ARBA" id="ARBA00022723"/>
    </source>
</evidence>
<dbReference type="EMBL" id="FRAI01000005">
    <property type="protein sequence ID" value="SHJ67584.1"/>
    <property type="molecule type" value="Genomic_DNA"/>
</dbReference>
<dbReference type="Proteomes" id="UP000243547">
    <property type="component" value="Unassembled WGS sequence"/>
</dbReference>
<keyword evidence="1" id="KW-0949">S-adenosyl-L-methionine</keyword>
<dbReference type="Gene3D" id="3.20.20.70">
    <property type="entry name" value="Aldolase class I"/>
    <property type="match status" value="1"/>
</dbReference>